<evidence type="ECO:0000259" key="8">
    <source>
        <dbReference type="PROSITE" id="PS51372"/>
    </source>
</evidence>
<evidence type="ECO:0000256" key="4">
    <source>
        <dbReference type="ARBA" id="ARBA00023163"/>
    </source>
</evidence>
<keyword evidence="5" id="KW-0175">Coiled coil</keyword>
<dbReference type="InterPro" id="IPR036095">
    <property type="entry name" value="PTS_EIIB-like_sf"/>
</dbReference>
<dbReference type="InterPro" id="IPR013011">
    <property type="entry name" value="PTS_EIIB_2"/>
</dbReference>
<dbReference type="Gene3D" id="3.40.930.10">
    <property type="entry name" value="Mannitol-specific EII, Chain A"/>
    <property type="match status" value="1"/>
</dbReference>
<dbReference type="PANTHER" id="PTHR30185">
    <property type="entry name" value="CRYPTIC BETA-GLUCOSIDE BGL OPERON ANTITERMINATOR"/>
    <property type="match status" value="1"/>
</dbReference>
<proteinExistence type="predicted"/>
<dbReference type="RefSeq" id="WP_205495484.1">
    <property type="nucleotide sequence ID" value="NZ_JAFHAP010000009.1"/>
</dbReference>
<dbReference type="InterPro" id="IPR016152">
    <property type="entry name" value="PTrfase/Anion_transptr"/>
</dbReference>
<protein>
    <submittedName>
        <fullName evidence="9">BglG family transcription antiterminator</fullName>
    </submittedName>
</protein>
<dbReference type="PROSITE" id="PS51099">
    <property type="entry name" value="PTS_EIIB_TYPE_2"/>
    <property type="match status" value="1"/>
</dbReference>
<dbReference type="PROSITE" id="PS51372">
    <property type="entry name" value="PRD_2"/>
    <property type="match status" value="2"/>
</dbReference>
<keyword evidence="1" id="KW-0808">Transferase</keyword>
<dbReference type="InterPro" id="IPR050661">
    <property type="entry name" value="BglG_antiterminators"/>
</dbReference>
<dbReference type="InterPro" id="IPR036390">
    <property type="entry name" value="WH_DNA-bd_sf"/>
</dbReference>
<evidence type="ECO:0000259" key="7">
    <source>
        <dbReference type="PROSITE" id="PS51099"/>
    </source>
</evidence>
<evidence type="ECO:0000256" key="3">
    <source>
        <dbReference type="ARBA" id="ARBA00023015"/>
    </source>
</evidence>
<keyword evidence="4" id="KW-0804">Transcription</keyword>
<dbReference type="SUPFAM" id="SSF52794">
    <property type="entry name" value="PTS system IIB component-like"/>
    <property type="match status" value="1"/>
</dbReference>
<sequence length="706" mass="80083">MENRPIIYSRQKRLLQILLIHSSPVSVQQLAEMLKVSLRTVQRELQSLKEILSCYGLKIVRKTGHGVTIEGHEKDKQRLLEDVQQMEAFRVYSPEERQEGIIFDLLLTDEPVKLYTFSRKYHVTEATISLDLDKVEPWFEQAGMKLIRKPGWGVCLEGTQQQKRMALSKFLHQGTTFEEWLALFQTSVYGDQYSEHPLGVLIRDRLLKFINIQHILAVEKAAREVVGRHHHLELTDRNYVNLVIHLLLAVERMKHGAVSEEQTPLAIPPEAADMVPLAREIVSRLESALSVSVPEVEIGYIALHLSGAAFKQEDLMEHPENMKWIDLTQSFIRTVGQELGVPLQGDAILFEGLLAHLIPAVSRLENGLQIHNPMLEEIKGRYPDVFHACRKSVALLSDHFPYEVPQDEIGYLALHVGAALIRKREGRRFRTVVVCASGFGTSTYLTARLENEVPHLEIKGIISVGELKKWLKENGPVDLIVSTIPIPFVDDERLVIVHPFLQKEDLIAIERKMSLLRLDDHPFQEPKEASPSALSLAKSGEGVMQILHNLRVIDGINVSGSVLKSLYQLFSKWSAIRDPDTLYRDIEKREKQGGFVLDDLAMIHAKTEGVNELLMAVFRLQAPVAWQNDTGENRWVTTFLLLAAPRTAPKEHIDLISQISGALIEDDFIELLKHDSTAKIRKRLETLLSEALISRTNECLKGVLRP</sequence>
<dbReference type="InterPro" id="IPR013196">
    <property type="entry name" value="HTH_11"/>
</dbReference>
<feature type="coiled-coil region" evidence="5">
    <location>
        <begin position="31"/>
        <end position="89"/>
    </location>
</feature>
<dbReference type="InterPro" id="IPR002178">
    <property type="entry name" value="PTS_EIIA_type-2_dom"/>
</dbReference>
<name>A0ABS2WK92_9BACL</name>
<reference evidence="9" key="1">
    <citation type="journal article" date="2024" name="Int. J. Syst. Evol. Microbiol.">
        <title>Polycladomyces zharkentensis sp. nov., a novel thermophilic cellulose- and starch-degrading member of the Bacillota from a geothermal aquifer in Kazakhstan.</title>
        <authorList>
            <person name="Mashzhan A."/>
            <person name="Kistaubayeva A."/>
            <person name="Javier-Lopez R."/>
            <person name="Bissenova U."/>
            <person name="Bissenbay A."/>
            <person name="Birkeland N.K."/>
        </authorList>
    </citation>
    <scope>NUCLEOTIDE SEQUENCE</scope>
    <source>
        <strain evidence="9">ZKZ2T</strain>
    </source>
</reference>
<dbReference type="InterPro" id="IPR036388">
    <property type="entry name" value="WH-like_DNA-bd_sf"/>
</dbReference>
<evidence type="ECO:0000313" key="10">
    <source>
        <dbReference type="Proteomes" id="UP001177120"/>
    </source>
</evidence>
<evidence type="ECO:0000256" key="1">
    <source>
        <dbReference type="ARBA" id="ARBA00022679"/>
    </source>
</evidence>
<dbReference type="InterPro" id="IPR036634">
    <property type="entry name" value="PRD_sf"/>
</dbReference>
<comment type="caution">
    <text evidence="9">The sequence shown here is derived from an EMBL/GenBank/DDBJ whole genome shotgun (WGS) entry which is preliminary data.</text>
</comment>
<dbReference type="SUPFAM" id="SSF63520">
    <property type="entry name" value="PTS-regulatory domain, PRD"/>
    <property type="match status" value="2"/>
</dbReference>
<dbReference type="SUPFAM" id="SSF55804">
    <property type="entry name" value="Phoshotransferase/anion transport protein"/>
    <property type="match status" value="1"/>
</dbReference>
<dbReference type="EMBL" id="JAFHAP010000009">
    <property type="protein sequence ID" value="MBN2909977.1"/>
    <property type="molecule type" value="Genomic_DNA"/>
</dbReference>
<dbReference type="Pfam" id="PF00359">
    <property type="entry name" value="PTS_EIIA_2"/>
    <property type="match status" value="1"/>
</dbReference>
<dbReference type="PROSITE" id="PS51094">
    <property type="entry name" value="PTS_EIIA_TYPE_2"/>
    <property type="match status" value="1"/>
</dbReference>
<evidence type="ECO:0000256" key="5">
    <source>
        <dbReference type="SAM" id="Coils"/>
    </source>
</evidence>
<gene>
    <name evidence="9" type="ORF">JQC72_10670</name>
</gene>
<evidence type="ECO:0000256" key="2">
    <source>
        <dbReference type="ARBA" id="ARBA00022737"/>
    </source>
</evidence>
<dbReference type="Pfam" id="PF00874">
    <property type="entry name" value="PRD"/>
    <property type="match status" value="2"/>
</dbReference>
<dbReference type="InterPro" id="IPR011608">
    <property type="entry name" value="PRD"/>
</dbReference>
<dbReference type="Gene3D" id="1.10.1790.10">
    <property type="entry name" value="PRD domain"/>
    <property type="match status" value="2"/>
</dbReference>
<feature type="domain" description="PRD" evidence="8">
    <location>
        <begin position="319"/>
        <end position="426"/>
    </location>
</feature>
<dbReference type="Gene3D" id="1.10.10.10">
    <property type="entry name" value="Winged helix-like DNA-binding domain superfamily/Winged helix DNA-binding domain"/>
    <property type="match status" value="1"/>
</dbReference>
<accession>A0ABS2WK92</accession>
<dbReference type="Proteomes" id="UP001177120">
    <property type="component" value="Unassembled WGS sequence"/>
</dbReference>
<dbReference type="Gene3D" id="3.40.50.2300">
    <property type="match status" value="1"/>
</dbReference>
<feature type="domain" description="PRD" evidence="8">
    <location>
        <begin position="210"/>
        <end position="315"/>
    </location>
</feature>
<keyword evidence="3" id="KW-0805">Transcription regulation</keyword>
<evidence type="ECO:0000259" key="6">
    <source>
        <dbReference type="PROSITE" id="PS51094"/>
    </source>
</evidence>
<organism evidence="9 10">
    <name type="scientific">Polycladomyces zharkentensis</name>
    <dbReference type="NCBI Taxonomy" id="2807616"/>
    <lineage>
        <taxon>Bacteria</taxon>
        <taxon>Bacillati</taxon>
        <taxon>Bacillota</taxon>
        <taxon>Bacilli</taxon>
        <taxon>Bacillales</taxon>
        <taxon>Thermoactinomycetaceae</taxon>
        <taxon>Polycladomyces</taxon>
    </lineage>
</organism>
<evidence type="ECO:0000313" key="9">
    <source>
        <dbReference type="EMBL" id="MBN2909977.1"/>
    </source>
</evidence>
<dbReference type="SUPFAM" id="SSF46785">
    <property type="entry name" value="Winged helix' DNA-binding domain"/>
    <property type="match status" value="1"/>
</dbReference>
<keyword evidence="10" id="KW-1185">Reference proteome</keyword>
<dbReference type="Pfam" id="PF08279">
    <property type="entry name" value="HTH_11"/>
    <property type="match status" value="1"/>
</dbReference>
<feature type="domain" description="PTS EIIA type-2" evidence="6">
    <location>
        <begin position="543"/>
        <end position="691"/>
    </location>
</feature>
<dbReference type="CDD" id="cd05568">
    <property type="entry name" value="PTS_IIB_bgl_like"/>
    <property type="match status" value="1"/>
</dbReference>
<feature type="domain" description="PTS EIIB type-2" evidence="7">
    <location>
        <begin position="429"/>
        <end position="521"/>
    </location>
</feature>
<dbReference type="PANTHER" id="PTHR30185:SF18">
    <property type="entry name" value="TRANSCRIPTIONAL REGULATOR MTLR"/>
    <property type="match status" value="1"/>
</dbReference>
<keyword evidence="2" id="KW-0677">Repeat</keyword>